<dbReference type="AlphaFoldDB" id="A0A3A1YV40"/>
<evidence type="ECO:0000256" key="7">
    <source>
        <dbReference type="ARBA" id="ARBA00023204"/>
    </source>
</evidence>
<feature type="compositionally biased region" description="Polar residues" evidence="8">
    <location>
        <begin position="8"/>
        <end position="17"/>
    </location>
</feature>
<evidence type="ECO:0000259" key="9">
    <source>
        <dbReference type="PROSITE" id="PS51192"/>
    </source>
</evidence>
<evidence type="ECO:0000313" key="12">
    <source>
        <dbReference type="Proteomes" id="UP000266206"/>
    </source>
</evidence>
<evidence type="ECO:0000313" key="11">
    <source>
        <dbReference type="EMBL" id="RIY41058.1"/>
    </source>
</evidence>
<comment type="caution">
    <text evidence="11">The sequence shown here is derived from an EMBL/GenBank/DDBJ whole genome shotgun (WGS) entry which is preliminary data.</text>
</comment>
<dbReference type="InterPro" id="IPR047112">
    <property type="entry name" value="RecG/Mfd"/>
</dbReference>
<feature type="region of interest" description="Disordered" evidence="8">
    <location>
        <begin position="1"/>
        <end position="24"/>
    </location>
</feature>
<keyword evidence="3" id="KW-0378">Hydrolase</keyword>
<evidence type="ECO:0000256" key="8">
    <source>
        <dbReference type="SAM" id="MobiDB-lite"/>
    </source>
</evidence>
<dbReference type="Gene3D" id="3.40.50.300">
    <property type="entry name" value="P-loop containing nucleotide triphosphate hydrolases"/>
    <property type="match status" value="2"/>
</dbReference>
<keyword evidence="5" id="KW-0067">ATP-binding</keyword>
<dbReference type="SUPFAM" id="SSF52540">
    <property type="entry name" value="P-loop containing nucleoside triphosphate hydrolases"/>
    <property type="match status" value="2"/>
</dbReference>
<gene>
    <name evidence="11" type="ORF">CJP73_07880</name>
</gene>
<proteinExistence type="predicted"/>
<keyword evidence="4" id="KW-0347">Helicase</keyword>
<organism evidence="11 12">
    <name type="scientific">Neopusillimonas maritima</name>
    <dbReference type="NCBI Taxonomy" id="2026239"/>
    <lineage>
        <taxon>Bacteria</taxon>
        <taxon>Pseudomonadati</taxon>
        <taxon>Pseudomonadota</taxon>
        <taxon>Betaproteobacteria</taxon>
        <taxon>Burkholderiales</taxon>
        <taxon>Alcaligenaceae</taxon>
        <taxon>Neopusillimonas</taxon>
    </lineage>
</organism>
<dbReference type="GO" id="GO:0005524">
    <property type="term" value="F:ATP binding"/>
    <property type="evidence" value="ECO:0007669"/>
    <property type="project" value="UniProtKB-KW"/>
</dbReference>
<dbReference type="SMART" id="SM00490">
    <property type="entry name" value="HELICc"/>
    <property type="match status" value="1"/>
</dbReference>
<dbReference type="GO" id="GO:0006281">
    <property type="term" value="P:DNA repair"/>
    <property type="evidence" value="ECO:0007669"/>
    <property type="project" value="UniProtKB-KW"/>
</dbReference>
<evidence type="ECO:0000256" key="2">
    <source>
        <dbReference type="ARBA" id="ARBA00022763"/>
    </source>
</evidence>
<name>A0A3A1YV40_9BURK</name>
<dbReference type="InterPro" id="IPR001650">
    <property type="entry name" value="Helicase_C-like"/>
</dbReference>
<dbReference type="OrthoDB" id="9804325at2"/>
<dbReference type="InterPro" id="IPR011545">
    <property type="entry name" value="DEAD/DEAH_box_helicase_dom"/>
</dbReference>
<dbReference type="InterPro" id="IPR014001">
    <property type="entry name" value="Helicase_ATP-bd"/>
</dbReference>
<evidence type="ECO:0000256" key="4">
    <source>
        <dbReference type="ARBA" id="ARBA00022806"/>
    </source>
</evidence>
<dbReference type="GO" id="GO:0003678">
    <property type="term" value="F:DNA helicase activity"/>
    <property type="evidence" value="ECO:0007669"/>
    <property type="project" value="TreeGrafter"/>
</dbReference>
<evidence type="ECO:0008006" key="13">
    <source>
        <dbReference type="Google" id="ProtNLM"/>
    </source>
</evidence>
<dbReference type="SMART" id="SM00487">
    <property type="entry name" value="DEXDc"/>
    <property type="match status" value="1"/>
</dbReference>
<dbReference type="InterPro" id="IPR027417">
    <property type="entry name" value="P-loop_NTPase"/>
</dbReference>
<evidence type="ECO:0000256" key="1">
    <source>
        <dbReference type="ARBA" id="ARBA00022741"/>
    </source>
</evidence>
<evidence type="ECO:0000256" key="6">
    <source>
        <dbReference type="ARBA" id="ARBA00023125"/>
    </source>
</evidence>
<sequence>MSPEKRTNYLNQDQSLSSRHDQSGAMPASLKRTLAMLQLKSALQALFCVPNSYQDCKLIYDDVKQMLGKDEPACIRVELVQNSSNKLDIQGYGTSWKDPLKNPWNRACLRQKIGVIDAHGHYATITSFGPPWKWSEFEPGQELLLYAKATQWKSDPISINEAKILPPWAANTIVPVYQGMPGKVSGKAVESCVRYLSEENLFDLAAQQCAVEVQQVCALNADQILQLVDSATKAGEPSLRSLLNAQYSLEDVFVQLHRPDSVTHALAAKRCAGKINQLALQIQAETENYRPEHPQSALGDDHVLLAKTQEALQVIESSTGFRPTDNQQVVATQIAEDLSSSRPVSGLLSGEVGAGKTVAYLAPGVAAHWMGAKVAITAPTLLLADQIAREIHDIFGEKVKVQRLEEGQVIHDDQAIIVGTESLATIAGKQNYVPNLVIFDEQHKSQRQFKTALVGPYTHSVEVSATPVGRSLALSTYSGMRLYVLNEQPVQKTINTYLVDTRDRRSTIAAINSAIKHNKRVAIILPRVLESKKQDAEDENNAGSDQAQVANVVRTQALFDKAFPGKVGVLYGSQSNEVKRRVLDQFRRYEHPILISTTVMETGISVPDIGVLIIRDPENFGSFQLHQLRGRLARKGGVGDCFLMTEDLTKLSEVSLKRLKTVEQTKDGYELAVLDMLHRGAGNFDGDEQTGKTTMLFKLLHLSVEQWLLDEENRFDLDVIDTNDEQIVDAAPSVAPKQTALF</sequence>
<dbReference type="PROSITE" id="PS51192">
    <property type="entry name" value="HELICASE_ATP_BIND_1"/>
    <property type="match status" value="1"/>
</dbReference>
<keyword evidence="6" id="KW-0238">DNA-binding</keyword>
<dbReference type="EMBL" id="NQYH01000005">
    <property type="protein sequence ID" value="RIY41058.1"/>
    <property type="molecule type" value="Genomic_DNA"/>
</dbReference>
<accession>A0A3A1YV40</accession>
<feature type="domain" description="Helicase C-terminal" evidence="10">
    <location>
        <begin position="493"/>
        <end position="677"/>
    </location>
</feature>
<protein>
    <recommendedName>
        <fullName evidence="13">ATP-dependent DNA helicase RecG</fullName>
    </recommendedName>
</protein>
<dbReference type="RefSeq" id="WP_119516059.1">
    <property type="nucleotide sequence ID" value="NZ_NQYH01000005.1"/>
</dbReference>
<evidence type="ECO:0000256" key="5">
    <source>
        <dbReference type="ARBA" id="ARBA00022840"/>
    </source>
</evidence>
<reference evidence="11 12" key="1">
    <citation type="submission" date="2017-08" db="EMBL/GenBank/DDBJ databases">
        <title>Pusillimonas indicus sp. nov., a member of the family Alcaligenaceae isolated from surface seawater.</title>
        <authorList>
            <person name="Li J."/>
        </authorList>
    </citation>
    <scope>NUCLEOTIDE SEQUENCE [LARGE SCALE GENOMIC DNA]</scope>
    <source>
        <strain evidence="11 12">L52-1-41</strain>
    </source>
</reference>
<dbReference type="Pfam" id="PF00271">
    <property type="entry name" value="Helicase_C"/>
    <property type="match status" value="1"/>
</dbReference>
<evidence type="ECO:0000259" key="10">
    <source>
        <dbReference type="PROSITE" id="PS51194"/>
    </source>
</evidence>
<keyword evidence="1" id="KW-0547">Nucleotide-binding</keyword>
<dbReference type="PROSITE" id="PS51194">
    <property type="entry name" value="HELICASE_CTER"/>
    <property type="match status" value="1"/>
</dbReference>
<dbReference type="PANTHER" id="PTHR47964">
    <property type="entry name" value="ATP-DEPENDENT DNA HELICASE HOMOLOG RECG, CHLOROPLASTIC"/>
    <property type="match status" value="1"/>
</dbReference>
<dbReference type="PANTHER" id="PTHR47964:SF1">
    <property type="entry name" value="ATP-DEPENDENT DNA HELICASE HOMOLOG RECG, CHLOROPLASTIC"/>
    <property type="match status" value="1"/>
</dbReference>
<evidence type="ECO:0000256" key="3">
    <source>
        <dbReference type="ARBA" id="ARBA00022801"/>
    </source>
</evidence>
<keyword evidence="7" id="KW-0234">DNA repair</keyword>
<keyword evidence="2" id="KW-0227">DNA damage</keyword>
<dbReference type="GO" id="GO:0016787">
    <property type="term" value="F:hydrolase activity"/>
    <property type="evidence" value="ECO:0007669"/>
    <property type="project" value="UniProtKB-KW"/>
</dbReference>
<dbReference type="GO" id="GO:0003677">
    <property type="term" value="F:DNA binding"/>
    <property type="evidence" value="ECO:0007669"/>
    <property type="project" value="UniProtKB-KW"/>
</dbReference>
<dbReference type="Proteomes" id="UP000266206">
    <property type="component" value="Unassembled WGS sequence"/>
</dbReference>
<dbReference type="Pfam" id="PF00270">
    <property type="entry name" value="DEAD"/>
    <property type="match status" value="1"/>
</dbReference>
<feature type="domain" description="Helicase ATP-binding" evidence="9">
    <location>
        <begin position="337"/>
        <end position="485"/>
    </location>
</feature>